<dbReference type="GO" id="GO:0008168">
    <property type="term" value="F:methyltransferase activity"/>
    <property type="evidence" value="ECO:0007669"/>
    <property type="project" value="UniProtKB-KW"/>
</dbReference>
<accession>A0ABZ0SPQ6</accession>
<dbReference type="EMBL" id="CP139368">
    <property type="protein sequence ID" value="WPR90643.1"/>
    <property type="molecule type" value="Genomic_DNA"/>
</dbReference>
<protein>
    <submittedName>
        <fullName evidence="2">Class I SAM-dependent methyltransferase</fullName>
        <ecNumber evidence="2">2.1.-.-</ecNumber>
    </submittedName>
</protein>
<keyword evidence="2" id="KW-0489">Methyltransferase</keyword>
<feature type="domain" description="Methyltransferase type 11" evidence="1">
    <location>
        <begin position="47"/>
        <end position="148"/>
    </location>
</feature>
<name>A0ABZ0SPQ6_9MICO</name>
<dbReference type="PANTHER" id="PTHR43591">
    <property type="entry name" value="METHYLTRANSFERASE"/>
    <property type="match status" value="1"/>
</dbReference>
<dbReference type="Pfam" id="PF08241">
    <property type="entry name" value="Methyltransf_11"/>
    <property type="match status" value="1"/>
</dbReference>
<dbReference type="InterPro" id="IPR029063">
    <property type="entry name" value="SAM-dependent_MTases_sf"/>
</dbReference>
<dbReference type="CDD" id="cd02440">
    <property type="entry name" value="AdoMet_MTases"/>
    <property type="match status" value="1"/>
</dbReference>
<dbReference type="SUPFAM" id="SSF53335">
    <property type="entry name" value="S-adenosyl-L-methionine-dependent methyltransferases"/>
    <property type="match status" value="1"/>
</dbReference>
<dbReference type="GO" id="GO:0032259">
    <property type="term" value="P:methylation"/>
    <property type="evidence" value="ECO:0007669"/>
    <property type="project" value="UniProtKB-KW"/>
</dbReference>
<organism evidence="2 3">
    <name type="scientific">Microbacterium rhizosphaerae</name>
    <dbReference type="NCBI Taxonomy" id="1678237"/>
    <lineage>
        <taxon>Bacteria</taxon>
        <taxon>Bacillati</taxon>
        <taxon>Actinomycetota</taxon>
        <taxon>Actinomycetes</taxon>
        <taxon>Micrococcales</taxon>
        <taxon>Microbacteriaceae</taxon>
        <taxon>Microbacterium</taxon>
    </lineage>
</organism>
<dbReference type="Proteomes" id="UP001323798">
    <property type="component" value="Chromosome"/>
</dbReference>
<evidence type="ECO:0000313" key="3">
    <source>
        <dbReference type="Proteomes" id="UP001323798"/>
    </source>
</evidence>
<keyword evidence="2" id="KW-0808">Transferase</keyword>
<dbReference type="PANTHER" id="PTHR43591:SF24">
    <property type="entry name" value="2-METHOXY-6-POLYPRENYL-1,4-BENZOQUINOL METHYLASE, MITOCHONDRIAL"/>
    <property type="match status" value="1"/>
</dbReference>
<evidence type="ECO:0000259" key="1">
    <source>
        <dbReference type="Pfam" id="PF08241"/>
    </source>
</evidence>
<reference evidence="2 3" key="1">
    <citation type="submission" date="2023-11" db="EMBL/GenBank/DDBJ databases">
        <title>Genome sequence of Microbacterium rhizosphaerae KACC 19337.</title>
        <authorList>
            <person name="Choi H."/>
            <person name="Kim S."/>
            <person name="Kim Y."/>
            <person name="Kwon S.-W."/>
            <person name="Heo J."/>
        </authorList>
    </citation>
    <scope>NUCLEOTIDE SEQUENCE [LARGE SCALE GENOMIC DNA]</scope>
    <source>
        <strain evidence="2 3">KACC 19337</strain>
    </source>
</reference>
<dbReference type="EC" id="2.1.-.-" evidence="2"/>
<gene>
    <name evidence="2" type="ORF">SM116_04955</name>
</gene>
<evidence type="ECO:0000313" key="2">
    <source>
        <dbReference type="EMBL" id="WPR90643.1"/>
    </source>
</evidence>
<keyword evidence="3" id="KW-1185">Reference proteome</keyword>
<dbReference type="InterPro" id="IPR013216">
    <property type="entry name" value="Methyltransf_11"/>
</dbReference>
<dbReference type="RefSeq" id="WP_320943347.1">
    <property type="nucleotide sequence ID" value="NZ_BAABEU010000011.1"/>
</dbReference>
<dbReference type="Gene3D" id="3.40.50.150">
    <property type="entry name" value="Vaccinia Virus protein VP39"/>
    <property type="match status" value="1"/>
</dbReference>
<sequence>MSDRDAGMLFQGSLPDAYEDLMVPLFFQPFAEDLVARAAALEPVDVLEIAAGTGVVTRGLVGSLPGDSTIVATDLNSDMLAVAAALEGEPTEGTGDVTWRVADAQRLPFDDGSFDLVVCQFGVMFFRDRPGSNAEVMRVLRTGGNYIFSAWDSIATNPIPSLVDEAYRRVLPDARPNVITSVAHGYHDHDRIRADVEAGGLVLGTIDTVDLVAVADSAQIAAAALAYGSALAAQLDGYPSSAREEIEMIATQLIEHEFGTGPIRAPMRAFVVTALRP</sequence>
<proteinExistence type="predicted"/>